<name>A0A915JKH9_ROMCU</name>
<sequence>MIDAGMPFDRDALKRRQKSWEWRAENGTNFRRPSITSGARQTTQRHQIKQALMEILAHIDDEQTRTGAEFEDV</sequence>
<proteinExistence type="predicted"/>
<dbReference type="WBParaSite" id="nRc.2.0.1.t26675-RA">
    <property type="protein sequence ID" value="nRc.2.0.1.t26675-RA"/>
    <property type="gene ID" value="nRc.2.0.1.g26675"/>
</dbReference>
<protein>
    <submittedName>
        <fullName evidence="2">Uncharacterized protein</fullName>
    </submittedName>
</protein>
<evidence type="ECO:0000313" key="1">
    <source>
        <dbReference type="Proteomes" id="UP000887565"/>
    </source>
</evidence>
<reference evidence="2" key="1">
    <citation type="submission" date="2022-11" db="UniProtKB">
        <authorList>
            <consortium name="WormBaseParasite"/>
        </authorList>
    </citation>
    <scope>IDENTIFICATION</scope>
</reference>
<organism evidence="1 2">
    <name type="scientific">Romanomermis culicivorax</name>
    <name type="common">Nematode worm</name>
    <dbReference type="NCBI Taxonomy" id="13658"/>
    <lineage>
        <taxon>Eukaryota</taxon>
        <taxon>Metazoa</taxon>
        <taxon>Ecdysozoa</taxon>
        <taxon>Nematoda</taxon>
        <taxon>Enoplea</taxon>
        <taxon>Dorylaimia</taxon>
        <taxon>Mermithida</taxon>
        <taxon>Mermithoidea</taxon>
        <taxon>Mermithidae</taxon>
        <taxon>Romanomermis</taxon>
    </lineage>
</organism>
<dbReference type="Proteomes" id="UP000887565">
    <property type="component" value="Unplaced"/>
</dbReference>
<accession>A0A915JKH9</accession>
<evidence type="ECO:0000313" key="2">
    <source>
        <dbReference type="WBParaSite" id="nRc.2.0.1.t26675-RA"/>
    </source>
</evidence>
<keyword evidence="1" id="KW-1185">Reference proteome</keyword>
<dbReference type="AlphaFoldDB" id="A0A915JKH9"/>